<dbReference type="Proteomes" id="UP000199093">
    <property type="component" value="Unassembled WGS sequence"/>
</dbReference>
<name>A0A1G8PF61_9RHOB</name>
<keyword evidence="4" id="KW-1185">Reference proteome</keyword>
<keyword evidence="2" id="KW-0560">Oxidoreductase</keyword>
<dbReference type="InterPro" id="IPR036291">
    <property type="entry name" value="NAD(P)-bd_dom_sf"/>
</dbReference>
<reference evidence="3 4" key="1">
    <citation type="submission" date="2016-10" db="EMBL/GenBank/DDBJ databases">
        <authorList>
            <person name="de Groot N.N."/>
        </authorList>
    </citation>
    <scope>NUCLEOTIDE SEQUENCE [LARGE SCALE GENOMIC DNA]</scope>
    <source>
        <strain evidence="3 4">DSM 26424</strain>
    </source>
</reference>
<organism evidence="3 4">
    <name type="scientific">Salipiger marinus</name>
    <dbReference type="NCBI Taxonomy" id="555512"/>
    <lineage>
        <taxon>Bacteria</taxon>
        <taxon>Pseudomonadati</taxon>
        <taxon>Pseudomonadota</taxon>
        <taxon>Alphaproteobacteria</taxon>
        <taxon>Rhodobacterales</taxon>
        <taxon>Roseobacteraceae</taxon>
        <taxon>Salipiger</taxon>
    </lineage>
</organism>
<dbReference type="GO" id="GO:0048038">
    <property type="term" value="F:quinone binding"/>
    <property type="evidence" value="ECO:0007669"/>
    <property type="project" value="TreeGrafter"/>
</dbReference>
<dbReference type="PRINTS" id="PR00080">
    <property type="entry name" value="SDRFAMILY"/>
</dbReference>
<dbReference type="RefSeq" id="WP_165616832.1">
    <property type="nucleotide sequence ID" value="NZ_FNEJ01000012.1"/>
</dbReference>
<dbReference type="Gene3D" id="3.40.50.720">
    <property type="entry name" value="NAD(P)-binding Rossmann-like Domain"/>
    <property type="match status" value="1"/>
</dbReference>
<dbReference type="InterPro" id="IPR002347">
    <property type="entry name" value="SDR_fam"/>
</dbReference>
<gene>
    <name evidence="3" type="ORF">SAMN04487993_1012102</name>
</gene>
<dbReference type="SUPFAM" id="SSF51735">
    <property type="entry name" value="NAD(P)-binding Rossmann-fold domains"/>
    <property type="match status" value="1"/>
</dbReference>
<sequence>MGHWADLAGQKIAVVGGCGGIGRAVVTALLDSGAQVAVLDLPQSLTRHPPPAPVRGHPVDAASSASVEAAFAALAQDWPALDGMVNLVGFTRDPAPLAETPDDLWSEMIDGNLQAAFFLARAALPLLRRSNAASLVNISSGLAVKSTPGYGPYAASKAGILALTRVLAQENAPQVRVNAVAPSAVDTAFLRGGTGRGGEDRADSHLDVGAYVRSIPLARLATPQDVVGPVLFLLSPAAGYVTGQTLHVNGGTFMA</sequence>
<dbReference type="PANTHER" id="PTHR42760:SF133">
    <property type="entry name" value="3-OXOACYL-[ACYL-CARRIER-PROTEIN] REDUCTASE"/>
    <property type="match status" value="1"/>
</dbReference>
<dbReference type="InterPro" id="IPR020904">
    <property type="entry name" value="Sc_DH/Rdtase_CS"/>
</dbReference>
<dbReference type="GO" id="GO:0016616">
    <property type="term" value="F:oxidoreductase activity, acting on the CH-OH group of donors, NAD or NADP as acceptor"/>
    <property type="evidence" value="ECO:0007669"/>
    <property type="project" value="TreeGrafter"/>
</dbReference>
<comment type="similarity">
    <text evidence="1">Belongs to the short-chain dehydrogenases/reductases (SDR) family.</text>
</comment>
<proteinExistence type="inferred from homology"/>
<evidence type="ECO:0000256" key="1">
    <source>
        <dbReference type="ARBA" id="ARBA00006484"/>
    </source>
</evidence>
<dbReference type="PROSITE" id="PS00061">
    <property type="entry name" value="ADH_SHORT"/>
    <property type="match status" value="1"/>
</dbReference>
<accession>A0A1G8PF61</accession>
<evidence type="ECO:0000313" key="3">
    <source>
        <dbReference type="EMBL" id="SDI91119.1"/>
    </source>
</evidence>
<evidence type="ECO:0000313" key="4">
    <source>
        <dbReference type="Proteomes" id="UP000199093"/>
    </source>
</evidence>
<evidence type="ECO:0000256" key="2">
    <source>
        <dbReference type="ARBA" id="ARBA00023002"/>
    </source>
</evidence>
<dbReference type="EMBL" id="FNEJ01000012">
    <property type="protein sequence ID" value="SDI91119.1"/>
    <property type="molecule type" value="Genomic_DNA"/>
</dbReference>
<dbReference type="AlphaFoldDB" id="A0A1G8PF61"/>
<dbReference type="PANTHER" id="PTHR42760">
    <property type="entry name" value="SHORT-CHAIN DEHYDROGENASES/REDUCTASES FAMILY MEMBER"/>
    <property type="match status" value="1"/>
</dbReference>
<dbReference type="PRINTS" id="PR00081">
    <property type="entry name" value="GDHRDH"/>
</dbReference>
<dbReference type="GO" id="GO:0006633">
    <property type="term" value="P:fatty acid biosynthetic process"/>
    <property type="evidence" value="ECO:0007669"/>
    <property type="project" value="TreeGrafter"/>
</dbReference>
<dbReference type="FunFam" id="3.40.50.720:FF:000084">
    <property type="entry name" value="Short-chain dehydrogenase reductase"/>
    <property type="match status" value="1"/>
</dbReference>
<dbReference type="STRING" id="555512.SAMN04487993_1012102"/>
<dbReference type="Pfam" id="PF13561">
    <property type="entry name" value="adh_short_C2"/>
    <property type="match status" value="1"/>
</dbReference>
<protein>
    <submittedName>
        <fullName evidence="3">3-oxoacyl-[acyl-carrier protein] reductase</fullName>
    </submittedName>
</protein>